<reference evidence="3" key="1">
    <citation type="submission" date="2023-02" db="EMBL/GenBank/DDBJ databases">
        <title>Identification and recombinant expression of a fungal hydrolase from Papiliotrema laurentii that hydrolyzes apple cutin and clears colloidal polyester polyurethane.</title>
        <authorList>
            <consortium name="DOE Joint Genome Institute"/>
            <person name="Roman V.A."/>
            <person name="Bojanowski C."/>
            <person name="Crable B.R."/>
            <person name="Wagner D.N."/>
            <person name="Hung C.S."/>
            <person name="Nadeau L.J."/>
            <person name="Schratz L."/>
            <person name="Haridas S."/>
            <person name="Pangilinan J."/>
            <person name="Lipzen A."/>
            <person name="Na H."/>
            <person name="Yan M."/>
            <person name="Ng V."/>
            <person name="Grigoriev I.V."/>
            <person name="Spatafora J.W."/>
            <person name="Barlow D."/>
            <person name="Biffinger J."/>
            <person name="Kelley-Loughnane N."/>
            <person name="Varaljay V.A."/>
            <person name="Crookes-Goodson W.J."/>
        </authorList>
    </citation>
    <scope>NUCLEOTIDE SEQUENCE</scope>
    <source>
        <strain evidence="3">5307AH</strain>
    </source>
</reference>
<keyword evidence="4" id="KW-1185">Reference proteome</keyword>
<comment type="caution">
    <text evidence="3">The sequence shown here is derived from an EMBL/GenBank/DDBJ whole genome shotgun (WGS) entry which is preliminary data.</text>
</comment>
<protein>
    <recommendedName>
        <fullName evidence="2">Spermatogenesis-associated protein 20-like TRX domain-containing protein</fullName>
    </recommendedName>
</protein>
<evidence type="ECO:0000256" key="1">
    <source>
        <dbReference type="SAM" id="MobiDB-lite"/>
    </source>
</evidence>
<dbReference type="GO" id="GO:0005975">
    <property type="term" value="P:carbohydrate metabolic process"/>
    <property type="evidence" value="ECO:0007669"/>
    <property type="project" value="InterPro"/>
</dbReference>
<accession>A0AAD9D093</accession>
<evidence type="ECO:0000313" key="4">
    <source>
        <dbReference type="Proteomes" id="UP001182556"/>
    </source>
</evidence>
<dbReference type="Gene3D" id="1.50.10.10">
    <property type="match status" value="1"/>
</dbReference>
<dbReference type="InterPro" id="IPR012341">
    <property type="entry name" value="6hp_glycosidase-like_sf"/>
</dbReference>
<dbReference type="Gene3D" id="3.40.30.10">
    <property type="entry name" value="Glutaredoxin"/>
    <property type="match status" value="1"/>
</dbReference>
<proteinExistence type="predicted"/>
<dbReference type="PIRSF" id="PIRSF006402">
    <property type="entry name" value="UCP006402_thioredoxin"/>
    <property type="match status" value="1"/>
</dbReference>
<dbReference type="AlphaFoldDB" id="A0AAD9D093"/>
<dbReference type="GO" id="GO:0003824">
    <property type="term" value="F:catalytic activity"/>
    <property type="evidence" value="ECO:0007669"/>
    <property type="project" value="UniProtKB-ARBA"/>
</dbReference>
<dbReference type="InterPro" id="IPR036249">
    <property type="entry name" value="Thioredoxin-like_sf"/>
</dbReference>
<name>A0AAD9D093_PAPLA</name>
<dbReference type="PANTHER" id="PTHR42899:SF1">
    <property type="entry name" value="SPERMATOGENESIS-ASSOCIATED PROTEIN 20"/>
    <property type="match status" value="1"/>
</dbReference>
<organism evidence="3 4">
    <name type="scientific">Papiliotrema laurentii</name>
    <name type="common">Cryptococcus laurentii</name>
    <dbReference type="NCBI Taxonomy" id="5418"/>
    <lineage>
        <taxon>Eukaryota</taxon>
        <taxon>Fungi</taxon>
        <taxon>Dikarya</taxon>
        <taxon>Basidiomycota</taxon>
        <taxon>Agaricomycotina</taxon>
        <taxon>Tremellomycetes</taxon>
        <taxon>Tremellales</taxon>
        <taxon>Rhynchogastremaceae</taxon>
        <taxon>Papiliotrema</taxon>
    </lineage>
</organism>
<dbReference type="PANTHER" id="PTHR42899">
    <property type="entry name" value="SPERMATOGENESIS-ASSOCIATED PROTEIN 20"/>
    <property type="match status" value="1"/>
</dbReference>
<sequence>MLSAFRPSSTTQLRAMSAKSSRPLTNVLKNSKSPYLLQHKDNPVHWQEWNSDTINLAKELDKPIFLSSGYSACHWCHVLAHESFENEAIAKIMNDSFVNIKLDREERPDIDRIYMTYLQATQGGGGWPLSVFLTPNLEPFFAGTYFPRERFRTLLLRIKELWDQDRQRCEELGKNTIESLRDLSGSSTTPSSLSAILDAKPDQSLWRYYVRTHDARYGGFSPRDSQSTGPKFPSCALTLEPLSRFAVLPPRRYESDNREQARQMAVHMIRRMWEGGIHDWAGGGFARYSVDEKWRVPHFEKMLYDQAQLMSAAVAFAGICVPEISRSASADDLERDRKLCEAVAVDILRYVMRDLRSPQGAFFGAEDADSAPAPGERKAEGGFYLWDKAEFDQVVGEDAEIVGFIFGVQPDGNVPPRHDAHGEMTGKNILFRAHSLREAAVQFGFKGDEEGQIQEKINVAMEKLRHRREETRERPGLDDKVVCAWNGLMISGLARIACLLDPKDYPEVKDALPAAEAVVRFVKENMWDESTKTLYRSWREGKGAIAQTDDYACLIAALIDLYEATGKEDYLMFARDLQVRQDELFWDDKDKGYFASAADEHVLVRMKDGSDGAEASASSTSVHNLLRLGMFFADEDSMWEGKAHETITSLAREITRYPSSVAYTVAALMEIQSGSRSLYLTGREDDPFVQGARKALGGVYKPGTVLVHISPDRLPRKLAEKNVTVRELVSAGKAGQPGLSVCEGKTCGLPMRSLDEVRKYLLDG</sequence>
<feature type="domain" description="Spermatogenesis-associated protein 20-like TRX" evidence="2">
    <location>
        <begin position="26"/>
        <end position="180"/>
    </location>
</feature>
<dbReference type="InterPro" id="IPR024705">
    <property type="entry name" value="Ssp411"/>
</dbReference>
<dbReference type="InterPro" id="IPR004879">
    <property type="entry name" value="Ssp411-like_TRX"/>
</dbReference>
<gene>
    <name evidence="3" type="ORF">DB88DRAFT_466183</name>
</gene>
<dbReference type="EMBL" id="JAODAN010000008">
    <property type="protein sequence ID" value="KAK1922371.1"/>
    <property type="molecule type" value="Genomic_DNA"/>
</dbReference>
<evidence type="ECO:0000313" key="3">
    <source>
        <dbReference type="EMBL" id="KAK1922371.1"/>
    </source>
</evidence>
<dbReference type="SUPFAM" id="SSF48208">
    <property type="entry name" value="Six-hairpin glycosidases"/>
    <property type="match status" value="1"/>
</dbReference>
<dbReference type="Proteomes" id="UP001182556">
    <property type="component" value="Unassembled WGS sequence"/>
</dbReference>
<dbReference type="Pfam" id="PF03190">
    <property type="entry name" value="Thioredox_DsbH"/>
    <property type="match status" value="1"/>
</dbReference>
<dbReference type="SUPFAM" id="SSF52833">
    <property type="entry name" value="Thioredoxin-like"/>
    <property type="match status" value="1"/>
</dbReference>
<evidence type="ECO:0000259" key="2">
    <source>
        <dbReference type="Pfam" id="PF03190"/>
    </source>
</evidence>
<feature type="region of interest" description="Disordered" evidence="1">
    <location>
        <begin position="1"/>
        <end position="21"/>
    </location>
</feature>
<dbReference type="CDD" id="cd02955">
    <property type="entry name" value="SSP411"/>
    <property type="match status" value="1"/>
</dbReference>
<dbReference type="InterPro" id="IPR008928">
    <property type="entry name" value="6-hairpin_glycosidase_sf"/>
</dbReference>